<sequence>MAVLTYPNMSPANKSTIKSRLALLERNIKLLSGYAKAPKAAFTEDYTISGAALHYLVESIEIITDIATHILAEDFTLEVGSYSDAIEALGTHKIVAKKFANDNANMVRFRNRIIHMYSDVNLAKVHAFLKEAPPIFKRFGVYFSKYMRT</sequence>
<evidence type="ECO:0000313" key="5">
    <source>
        <dbReference type="EMBL" id="KKU25848.1"/>
    </source>
</evidence>
<dbReference type="GO" id="GO:0110001">
    <property type="term" value="C:toxin-antitoxin complex"/>
    <property type="evidence" value="ECO:0007669"/>
    <property type="project" value="InterPro"/>
</dbReference>
<name>A0A0G1R6W4_9BACT</name>
<dbReference type="InterPro" id="IPR008201">
    <property type="entry name" value="HepT-like"/>
</dbReference>
<evidence type="ECO:0000256" key="1">
    <source>
        <dbReference type="ARBA" id="ARBA00022649"/>
    </source>
</evidence>
<accession>A0A0G1R6W4</accession>
<evidence type="ECO:0000313" key="6">
    <source>
        <dbReference type="Proteomes" id="UP000034175"/>
    </source>
</evidence>
<dbReference type="InterPro" id="IPR037038">
    <property type="entry name" value="HepT-like_sf"/>
</dbReference>
<dbReference type="PANTHER" id="PTHR33397">
    <property type="entry name" value="UPF0331 PROTEIN YUTE"/>
    <property type="match status" value="1"/>
</dbReference>
<dbReference type="EMBL" id="LCMA01000017">
    <property type="protein sequence ID" value="KKU25848.1"/>
    <property type="molecule type" value="Genomic_DNA"/>
</dbReference>
<evidence type="ECO:0008006" key="7">
    <source>
        <dbReference type="Google" id="ProtNLM"/>
    </source>
</evidence>
<proteinExistence type="inferred from homology"/>
<keyword evidence="3" id="KW-0378">Hydrolase</keyword>
<dbReference type="PANTHER" id="PTHR33397:SF5">
    <property type="entry name" value="RNASE YUTE-RELATED"/>
    <property type="match status" value="1"/>
</dbReference>
<keyword evidence="1" id="KW-1277">Toxin-antitoxin system</keyword>
<dbReference type="Gene3D" id="1.20.120.580">
    <property type="entry name" value="bsu32300-like"/>
    <property type="match status" value="1"/>
</dbReference>
<reference evidence="5 6" key="1">
    <citation type="journal article" date="2015" name="Nature">
        <title>rRNA introns, odd ribosomes, and small enigmatic genomes across a large radiation of phyla.</title>
        <authorList>
            <person name="Brown C.T."/>
            <person name="Hug L.A."/>
            <person name="Thomas B.C."/>
            <person name="Sharon I."/>
            <person name="Castelle C.J."/>
            <person name="Singh A."/>
            <person name="Wilkins M.J."/>
            <person name="Williams K.H."/>
            <person name="Banfield J.F."/>
        </authorList>
    </citation>
    <scope>NUCLEOTIDE SEQUENCE [LARGE SCALE GENOMIC DNA]</scope>
</reference>
<dbReference type="GO" id="GO:0004540">
    <property type="term" value="F:RNA nuclease activity"/>
    <property type="evidence" value="ECO:0007669"/>
    <property type="project" value="InterPro"/>
</dbReference>
<dbReference type="InterPro" id="IPR052379">
    <property type="entry name" value="Type_VII_TA_RNase"/>
</dbReference>
<comment type="caution">
    <text evidence="5">The sequence shown here is derived from an EMBL/GenBank/DDBJ whole genome shotgun (WGS) entry which is preliminary data.</text>
</comment>
<evidence type="ECO:0000256" key="2">
    <source>
        <dbReference type="ARBA" id="ARBA00022722"/>
    </source>
</evidence>
<gene>
    <name evidence="5" type="ORF">UX39_C0017G0008</name>
</gene>
<keyword evidence="2" id="KW-0540">Nuclease</keyword>
<comment type="similarity">
    <text evidence="4">Belongs to the HepT RNase toxin family.</text>
</comment>
<dbReference type="Pfam" id="PF01934">
    <property type="entry name" value="HepT-like"/>
    <property type="match status" value="1"/>
</dbReference>
<dbReference type="AlphaFoldDB" id="A0A0G1R6W4"/>
<dbReference type="NCBIfam" id="NF047751">
    <property type="entry name" value="HepT_toxin"/>
    <property type="match status" value="1"/>
</dbReference>
<evidence type="ECO:0000256" key="3">
    <source>
        <dbReference type="ARBA" id="ARBA00022801"/>
    </source>
</evidence>
<protein>
    <recommendedName>
        <fullName evidence="7">DUF86 domain-containing protein</fullName>
    </recommendedName>
</protein>
<organism evidence="5 6">
    <name type="scientific">Candidatus Magasanikbacteria bacterium GW2011_GWA2_46_17</name>
    <dbReference type="NCBI Taxonomy" id="1619042"/>
    <lineage>
        <taxon>Bacteria</taxon>
        <taxon>Candidatus Magasanikiibacteriota</taxon>
    </lineage>
</organism>
<evidence type="ECO:0000256" key="4">
    <source>
        <dbReference type="ARBA" id="ARBA00024207"/>
    </source>
</evidence>
<dbReference type="GO" id="GO:0016787">
    <property type="term" value="F:hydrolase activity"/>
    <property type="evidence" value="ECO:0007669"/>
    <property type="project" value="UniProtKB-KW"/>
</dbReference>
<dbReference type="Proteomes" id="UP000034175">
    <property type="component" value="Unassembled WGS sequence"/>
</dbReference>